<dbReference type="InterPro" id="IPR042098">
    <property type="entry name" value="TauD-like_sf"/>
</dbReference>
<dbReference type="AlphaFoldDB" id="A0AA39J2E0"/>
<sequence length="388" mass="43294">MGIAVADCSKQPDISYHPDEAKYLARAARRLAEDPSLPDVPLPDGFPPRVDGPIVWDGGDWTSEEQWVYQLSSIKHIYCALLTFHFTGTGKLLGYISKETFPLPTLGSVLKDLAHELYSGRGFFVLRTIPVDQYTKTDLAIVYAEGKQDSTGAVLAHIKDLTVSHAHEEGGIGNSAYTTDKQVFHTDVGDLIALLAIQSAAEGGVSRISSGGRVYNDIAATRPDIIHTLAEPWPLDRCVCFGGSPGYTTRPLLYNEDGHIIIQYSRRHFTGYGLQKRSPHIPPISEAQAEALDALHFAAEKYSLGLNFQKGDIQYINSLGLLHSRDAFRDDEQHTRHLIRLWLRNDELAWKTPGPLQHIWKRLYSVSPDDQRFPVEPEIRRKENGATK</sequence>
<dbReference type="InterPro" id="IPR003819">
    <property type="entry name" value="TauD/TfdA-like"/>
</dbReference>
<dbReference type="InterPro" id="IPR050411">
    <property type="entry name" value="AlphaKG_dependent_hydroxylases"/>
</dbReference>
<proteinExistence type="predicted"/>
<name>A0AA39J2E0_9AGAR</name>
<dbReference type="GO" id="GO:0016491">
    <property type="term" value="F:oxidoreductase activity"/>
    <property type="evidence" value="ECO:0007669"/>
    <property type="project" value="UniProtKB-KW"/>
</dbReference>
<dbReference type="PANTHER" id="PTHR10696">
    <property type="entry name" value="GAMMA-BUTYROBETAINE HYDROXYLASE-RELATED"/>
    <property type="match status" value="1"/>
</dbReference>
<dbReference type="Pfam" id="PF02668">
    <property type="entry name" value="TauD"/>
    <property type="match status" value="1"/>
</dbReference>
<reference evidence="3" key="1">
    <citation type="submission" date="2023-06" db="EMBL/GenBank/DDBJ databases">
        <authorList>
            <consortium name="Lawrence Berkeley National Laboratory"/>
            <person name="Ahrendt S."/>
            <person name="Sahu N."/>
            <person name="Indic B."/>
            <person name="Wong-Bajracharya J."/>
            <person name="Merenyi Z."/>
            <person name="Ke H.-M."/>
            <person name="Monk M."/>
            <person name="Kocsube S."/>
            <person name="Drula E."/>
            <person name="Lipzen A."/>
            <person name="Balint B."/>
            <person name="Henrissat B."/>
            <person name="Andreopoulos B."/>
            <person name="Martin F.M."/>
            <person name="Harder C.B."/>
            <person name="Rigling D."/>
            <person name="Ford K.L."/>
            <person name="Foster G.D."/>
            <person name="Pangilinan J."/>
            <person name="Papanicolaou A."/>
            <person name="Barry K."/>
            <person name="LaButti K."/>
            <person name="Viragh M."/>
            <person name="Koriabine M."/>
            <person name="Yan M."/>
            <person name="Riley R."/>
            <person name="Champramary S."/>
            <person name="Plett K.L."/>
            <person name="Tsai I.J."/>
            <person name="Slot J."/>
            <person name="Sipos G."/>
            <person name="Plett J."/>
            <person name="Nagy L.G."/>
            <person name="Grigoriev I.V."/>
        </authorList>
    </citation>
    <scope>NUCLEOTIDE SEQUENCE</scope>
    <source>
        <strain evidence="3">FPL87.14</strain>
    </source>
</reference>
<evidence type="ECO:0000256" key="1">
    <source>
        <dbReference type="ARBA" id="ARBA00023002"/>
    </source>
</evidence>
<dbReference type="PANTHER" id="PTHR10696:SF54">
    <property type="entry name" value="FAMILY OXIDOREDUCTASE, PUTATIVE (AFU_ORTHOLOGUE AFUA_4G13850)-RELATED"/>
    <property type="match status" value="1"/>
</dbReference>
<dbReference type="Proteomes" id="UP001175226">
    <property type="component" value="Unassembled WGS sequence"/>
</dbReference>
<keyword evidence="1" id="KW-0560">Oxidoreductase</keyword>
<organism evidence="3 4">
    <name type="scientific">Armillaria borealis</name>
    <dbReference type="NCBI Taxonomy" id="47425"/>
    <lineage>
        <taxon>Eukaryota</taxon>
        <taxon>Fungi</taxon>
        <taxon>Dikarya</taxon>
        <taxon>Basidiomycota</taxon>
        <taxon>Agaricomycotina</taxon>
        <taxon>Agaricomycetes</taxon>
        <taxon>Agaricomycetidae</taxon>
        <taxon>Agaricales</taxon>
        <taxon>Marasmiineae</taxon>
        <taxon>Physalacriaceae</taxon>
        <taxon>Armillaria</taxon>
    </lineage>
</organism>
<comment type="caution">
    <text evidence="3">The sequence shown here is derived from an EMBL/GenBank/DDBJ whole genome shotgun (WGS) entry which is preliminary data.</text>
</comment>
<evidence type="ECO:0000259" key="2">
    <source>
        <dbReference type="Pfam" id="PF02668"/>
    </source>
</evidence>
<keyword evidence="4" id="KW-1185">Reference proteome</keyword>
<protein>
    <recommendedName>
        <fullName evidence="2">TauD/TfdA-like domain-containing protein</fullName>
    </recommendedName>
</protein>
<evidence type="ECO:0000313" key="4">
    <source>
        <dbReference type="Proteomes" id="UP001175226"/>
    </source>
</evidence>
<feature type="domain" description="TauD/TfdA-like" evidence="2">
    <location>
        <begin position="91"/>
        <end position="342"/>
    </location>
</feature>
<gene>
    <name evidence="3" type="ORF">EV421DRAFT_1892626</name>
</gene>
<dbReference type="Gene3D" id="3.60.130.10">
    <property type="entry name" value="Clavaminate synthase-like"/>
    <property type="match status" value="1"/>
</dbReference>
<dbReference type="SUPFAM" id="SSF51197">
    <property type="entry name" value="Clavaminate synthase-like"/>
    <property type="match status" value="1"/>
</dbReference>
<dbReference type="EMBL" id="JAUEPT010000067">
    <property type="protein sequence ID" value="KAK0434872.1"/>
    <property type="molecule type" value="Genomic_DNA"/>
</dbReference>
<accession>A0AA39J2E0</accession>
<evidence type="ECO:0000313" key="3">
    <source>
        <dbReference type="EMBL" id="KAK0434872.1"/>
    </source>
</evidence>